<name>A0ABU4HWQ0_9ACTN</name>
<gene>
    <name evidence="2" type="ORF">R7226_24805</name>
</gene>
<comment type="caution">
    <text evidence="2">The sequence shown here is derived from an EMBL/GenBank/DDBJ whole genome shotgun (WGS) entry which is preliminary data.</text>
</comment>
<organism evidence="2 3">
    <name type="scientific">Conexibacter stalactiti</name>
    <dbReference type="NCBI Taxonomy" id="1940611"/>
    <lineage>
        <taxon>Bacteria</taxon>
        <taxon>Bacillati</taxon>
        <taxon>Actinomycetota</taxon>
        <taxon>Thermoleophilia</taxon>
        <taxon>Solirubrobacterales</taxon>
        <taxon>Conexibacteraceae</taxon>
        <taxon>Conexibacter</taxon>
    </lineage>
</organism>
<proteinExistence type="predicted"/>
<evidence type="ECO:0000313" key="3">
    <source>
        <dbReference type="Proteomes" id="UP001284601"/>
    </source>
</evidence>
<sequence length="259" mass="26973">MGGRTAMARIAALVVATPARGVARPPGVAGAGIAIAAAALALAAAPAAAHRAPTPEELIEMAGATGPPTEPACVSGRISTVDVRWGALVSKPAPGCPEIERTWVLERDAPGTPGGRWRELRQGIRFGVCARDLPGIPDPVGLDLGVCAPPSRRVYAPSGEKLAFKPSRLRYSRNATITGLRWSSWGGRTATGRGTFAYRDPYGGDITAAVTVTLFGIDLCGSDRVYLSARLKGVSVADRAAVRAYSGRWYRQCPGVTAN</sequence>
<dbReference type="RefSeq" id="WP_318600060.1">
    <property type="nucleotide sequence ID" value="NZ_JAWSTH010000094.1"/>
</dbReference>
<protein>
    <recommendedName>
        <fullName evidence="4">Secreted protein</fullName>
    </recommendedName>
</protein>
<dbReference type="Proteomes" id="UP001284601">
    <property type="component" value="Unassembled WGS sequence"/>
</dbReference>
<keyword evidence="1" id="KW-1133">Transmembrane helix</keyword>
<evidence type="ECO:0000256" key="1">
    <source>
        <dbReference type="SAM" id="Phobius"/>
    </source>
</evidence>
<keyword evidence="1" id="KW-0812">Transmembrane</keyword>
<accession>A0ABU4HWQ0</accession>
<evidence type="ECO:0000313" key="2">
    <source>
        <dbReference type="EMBL" id="MDW5597594.1"/>
    </source>
</evidence>
<dbReference type="EMBL" id="JAWSTH010000094">
    <property type="protein sequence ID" value="MDW5597594.1"/>
    <property type="molecule type" value="Genomic_DNA"/>
</dbReference>
<keyword evidence="3" id="KW-1185">Reference proteome</keyword>
<keyword evidence="1" id="KW-0472">Membrane</keyword>
<evidence type="ECO:0008006" key="4">
    <source>
        <dbReference type="Google" id="ProtNLM"/>
    </source>
</evidence>
<feature type="transmembrane region" description="Helical" evidence="1">
    <location>
        <begin position="31"/>
        <end position="49"/>
    </location>
</feature>
<reference evidence="3" key="1">
    <citation type="submission" date="2023-07" db="EMBL/GenBank/DDBJ databases">
        <title>Conexibacter stalactiti sp. nov., isolated from stalactites in a lava cave and emended description of the genus Conexibacter.</title>
        <authorList>
            <person name="Lee S.D."/>
        </authorList>
    </citation>
    <scope>NUCLEOTIDE SEQUENCE [LARGE SCALE GENOMIC DNA]</scope>
    <source>
        <strain evidence="3">KCTC 39840</strain>
    </source>
</reference>